<name>A0A6J4JK84_9SPHI</name>
<evidence type="ECO:0000256" key="3">
    <source>
        <dbReference type="ARBA" id="ARBA00023004"/>
    </source>
</evidence>
<dbReference type="PROSITE" id="PS51257">
    <property type="entry name" value="PROKAR_LIPOPROTEIN"/>
    <property type="match status" value="1"/>
</dbReference>
<dbReference type="InterPro" id="IPR013428">
    <property type="entry name" value="Membrane-bound_put_N"/>
</dbReference>
<dbReference type="InterPro" id="IPR011989">
    <property type="entry name" value="ARM-like"/>
</dbReference>
<dbReference type="AlphaFoldDB" id="A0A6J4JK84"/>
<evidence type="ECO:0000313" key="7">
    <source>
        <dbReference type="EMBL" id="CAA9280003.1"/>
    </source>
</evidence>
<sequence>MIVSGKSIVAALLPAAILAGCAYLSRPDTAKPPVRTEAEASPEAAKYSGSAFSEHVRTTEPQSPEEEMAGFKLPPGFKIELFAAEPQIGKPINLAFDARGRLWVTESFEYPFAANPGQGKDRIAVLEDADGDGKADRFTHLADTLNIPIGVLPVPGGAVAHSIPNLYRFTDADGDGKAESSHQVLGPFGYKDTHGMVSNLTRGFDGWVHACHGFTNTSRVAGKDGDSVRMESGNTFRFRPDGSRVEQTTYGRVNPFGMVFDERGYLYSSDCHSSPLYQLITGADYPHFGKKEEGVGFAPAMKQQGKESTALSGLAYYADERFPPDYRRNLFLGDVVTSRVYRNSFSYQGSTPVARAEADFLLSADPWFRPVDVKMGPDGALYVADFYNRIIGHYEVPLNNPGRDRIRGRIWRITYTGDGKQPARPERRDWSAAPATELLQALGHPNLPVRLTAADQLVERIGAAAVAPVQELLQGEGTGPVPYSHGLWVLHRLGALPGALLSRSLAHPEALVRTHALRVLKEARDPAGQYAGAVLKALRDPDPHVQRAAAEAMPAYPTAETVKALLAFDRQIPAHDTHLRYTARLGLRTLLRQERLAEAVTAQSWDAGDTEVLAGVMTGVPSAAAGQFLFRYATAHAVPKERLVPILQHVARYAAGSAMDPVVAFARQKFAGDLSTQYSLYNTLQQGLSQRGGQAGKSLLDWGAALAGSFLGARNAWTYQTSGITMLQRNPVFTYTKKTATDTSSFIGFDQSGFKGAIHSPVFEIPDSLSFSVVLSDRLASGESSAPSGHVVRLRSAADTAVVLAQTRLMKDARPEWQLDTLWDLRQYRGQRGYLEITYGPAGYLHAGKFAPAVVAVPPVGPRELANRQKFALGVIGTHKLADFTPQVKACLADPLTDPFVKVAAARTLLQLDATAHAPLVGALLADGRQPVSFRKEIAGAMGEFVLPGLTGSLVKALQGAPLDFQLALVKALAASPDGKTALLAQVRGGKLNPRVLLDPNVEERLLLNASDAQRRDYRELTANVDPVNQERETLIRHRLAKFSSAQIQQESGRVIFIQNCSPCHQIKKEGGLVGPQLDGVGNWGAQLLATKILDPNRNISEAFRTYTIRLKNGKVLTGLYRREEGQVLVFANPGGEEFSVAKSDIAEKQGSKYTLMPDYFGEVLEQENFNALLTYLLAQQ</sequence>
<evidence type="ECO:0000259" key="6">
    <source>
        <dbReference type="PROSITE" id="PS51007"/>
    </source>
</evidence>
<evidence type="ECO:0000256" key="1">
    <source>
        <dbReference type="ARBA" id="ARBA00022617"/>
    </source>
</evidence>
<dbReference type="Pfam" id="PF23500">
    <property type="entry name" value="DUF7133"/>
    <property type="match status" value="1"/>
</dbReference>
<dbReference type="InterPro" id="IPR011041">
    <property type="entry name" value="Quinoprot_gluc/sorb_DH_b-prop"/>
</dbReference>
<evidence type="ECO:0000256" key="2">
    <source>
        <dbReference type="ARBA" id="ARBA00022723"/>
    </source>
</evidence>
<dbReference type="InterPro" id="IPR055557">
    <property type="entry name" value="DUF7133"/>
</dbReference>
<dbReference type="PANTHER" id="PTHR33546:SF1">
    <property type="entry name" value="LARGE, MULTIFUNCTIONAL SECRETED PROTEIN"/>
    <property type="match status" value="1"/>
</dbReference>
<dbReference type="NCBIfam" id="TIGR02604">
    <property type="entry name" value="Piru_Ver_Nterm"/>
    <property type="match status" value="1"/>
</dbReference>
<dbReference type="Pfam" id="PF13646">
    <property type="entry name" value="HEAT_2"/>
    <property type="match status" value="1"/>
</dbReference>
<proteinExistence type="predicted"/>
<evidence type="ECO:0000256" key="4">
    <source>
        <dbReference type="PROSITE-ProRule" id="PRU00433"/>
    </source>
</evidence>
<dbReference type="PROSITE" id="PS51007">
    <property type="entry name" value="CYTC"/>
    <property type="match status" value="1"/>
</dbReference>
<dbReference type="SUPFAM" id="SSF48371">
    <property type="entry name" value="ARM repeat"/>
    <property type="match status" value="1"/>
</dbReference>
<dbReference type="InterPro" id="IPR011042">
    <property type="entry name" value="6-blade_b-propeller_TolB-like"/>
</dbReference>
<dbReference type="InterPro" id="IPR016024">
    <property type="entry name" value="ARM-type_fold"/>
</dbReference>
<dbReference type="Gene3D" id="1.10.760.10">
    <property type="entry name" value="Cytochrome c-like domain"/>
    <property type="match status" value="1"/>
</dbReference>
<dbReference type="Gene3D" id="1.25.10.10">
    <property type="entry name" value="Leucine-rich Repeat Variant"/>
    <property type="match status" value="1"/>
</dbReference>
<dbReference type="InterPro" id="IPR036909">
    <property type="entry name" value="Cyt_c-like_dom_sf"/>
</dbReference>
<dbReference type="GO" id="GO:0046872">
    <property type="term" value="F:metal ion binding"/>
    <property type="evidence" value="ECO:0007669"/>
    <property type="project" value="UniProtKB-KW"/>
</dbReference>
<keyword evidence="1 4" id="KW-0349">Heme</keyword>
<dbReference type="GO" id="GO:0020037">
    <property type="term" value="F:heme binding"/>
    <property type="evidence" value="ECO:0007669"/>
    <property type="project" value="InterPro"/>
</dbReference>
<dbReference type="SUPFAM" id="SSF50952">
    <property type="entry name" value="Soluble quinoprotein glucose dehydrogenase"/>
    <property type="match status" value="1"/>
</dbReference>
<accession>A0A6J4JK84</accession>
<dbReference type="InterPro" id="IPR013427">
    <property type="entry name" value="Haem-bd_dom_put"/>
</dbReference>
<gene>
    <name evidence="7" type="ORF">AVDCRST_MAG56-3655</name>
</gene>
<protein>
    <recommendedName>
        <fullName evidence="6">Cytochrome c domain-containing protein</fullName>
    </recommendedName>
</protein>
<dbReference type="SUPFAM" id="SSF46626">
    <property type="entry name" value="Cytochrome c"/>
    <property type="match status" value="1"/>
</dbReference>
<dbReference type="PANTHER" id="PTHR33546">
    <property type="entry name" value="LARGE, MULTIFUNCTIONAL SECRETED PROTEIN-RELATED"/>
    <property type="match status" value="1"/>
</dbReference>
<keyword evidence="2 4" id="KW-0479">Metal-binding</keyword>
<feature type="region of interest" description="Disordered" evidence="5">
    <location>
        <begin position="29"/>
        <end position="53"/>
    </location>
</feature>
<dbReference type="GO" id="GO:0009055">
    <property type="term" value="F:electron transfer activity"/>
    <property type="evidence" value="ECO:0007669"/>
    <property type="project" value="InterPro"/>
</dbReference>
<feature type="domain" description="Cytochrome c" evidence="6">
    <location>
        <begin position="1048"/>
        <end position="1181"/>
    </location>
</feature>
<dbReference type="NCBIfam" id="TIGR02603">
    <property type="entry name" value="CxxCH_TIGR02603"/>
    <property type="match status" value="1"/>
</dbReference>
<evidence type="ECO:0000256" key="5">
    <source>
        <dbReference type="SAM" id="MobiDB-lite"/>
    </source>
</evidence>
<reference evidence="7" key="1">
    <citation type="submission" date="2020-02" db="EMBL/GenBank/DDBJ databases">
        <authorList>
            <person name="Meier V. D."/>
        </authorList>
    </citation>
    <scope>NUCLEOTIDE SEQUENCE</scope>
    <source>
        <strain evidence="7">AVDCRST_MAG56</strain>
    </source>
</reference>
<organism evidence="7">
    <name type="scientific">uncultured Cytophagales bacterium</name>
    <dbReference type="NCBI Taxonomy" id="158755"/>
    <lineage>
        <taxon>Bacteria</taxon>
        <taxon>Pseudomonadati</taxon>
        <taxon>Bacteroidota</taxon>
        <taxon>Sphingobacteriia</taxon>
        <taxon>Sphingobacteriales</taxon>
        <taxon>environmental samples</taxon>
    </lineage>
</organism>
<keyword evidence="3 4" id="KW-0408">Iron</keyword>
<dbReference type="EMBL" id="CADCTQ010000307">
    <property type="protein sequence ID" value="CAA9280003.1"/>
    <property type="molecule type" value="Genomic_DNA"/>
</dbReference>
<dbReference type="InterPro" id="IPR009056">
    <property type="entry name" value="Cyt_c-like_dom"/>
</dbReference>
<dbReference type="Gene3D" id="2.120.10.30">
    <property type="entry name" value="TolB, C-terminal domain"/>
    <property type="match status" value="1"/>
</dbReference>